<keyword evidence="4 9" id="KW-0547">Nucleotide-binding</keyword>
<evidence type="ECO:0000256" key="1">
    <source>
        <dbReference type="ARBA" id="ARBA00004496"/>
    </source>
</evidence>
<feature type="active site" evidence="9 11">
    <location>
        <position position="713"/>
    </location>
</feature>
<dbReference type="InterPro" id="IPR020568">
    <property type="entry name" value="Ribosomal_Su5_D2-typ_SF"/>
</dbReference>
<name>A0ABV4TS34_9FLAO</name>
<keyword evidence="8 9" id="KW-0346">Stress response</keyword>
<dbReference type="InterPro" id="IPR027543">
    <property type="entry name" value="Lon_bac"/>
</dbReference>
<dbReference type="PROSITE" id="PS51787">
    <property type="entry name" value="LON_N"/>
    <property type="match status" value="1"/>
</dbReference>
<dbReference type="SUPFAM" id="SSF54211">
    <property type="entry name" value="Ribosomal protein S5 domain 2-like"/>
    <property type="match status" value="1"/>
</dbReference>
<dbReference type="Pfam" id="PF02190">
    <property type="entry name" value="LON_substr_bdg"/>
    <property type="match status" value="1"/>
</dbReference>
<dbReference type="Pfam" id="PF00004">
    <property type="entry name" value="AAA"/>
    <property type="match status" value="1"/>
</dbReference>
<dbReference type="InterPro" id="IPR046336">
    <property type="entry name" value="Lon_prtase_N_sf"/>
</dbReference>
<keyword evidence="5 9" id="KW-0378">Hydrolase</keyword>
<dbReference type="SMART" id="SM00464">
    <property type="entry name" value="LON"/>
    <property type="match status" value="1"/>
</dbReference>
<dbReference type="InterPro" id="IPR008268">
    <property type="entry name" value="Peptidase_S16_AS"/>
</dbReference>
<keyword evidence="6 9" id="KW-0720">Serine protease</keyword>
<dbReference type="Gene3D" id="1.20.5.5270">
    <property type="match status" value="1"/>
</dbReference>
<dbReference type="Pfam" id="PF22667">
    <property type="entry name" value="Lon_lid"/>
    <property type="match status" value="1"/>
</dbReference>
<dbReference type="PROSITE" id="PS01046">
    <property type="entry name" value="LON_SER"/>
    <property type="match status" value="1"/>
</dbReference>
<dbReference type="SUPFAM" id="SSF88697">
    <property type="entry name" value="PUA domain-like"/>
    <property type="match status" value="1"/>
</dbReference>
<dbReference type="InterPro" id="IPR008269">
    <property type="entry name" value="Lon_proteolytic"/>
</dbReference>
<organism evidence="15 16">
    <name type="scientific">Flavobacterium magnesitis</name>
    <dbReference type="NCBI Taxonomy" id="3138077"/>
    <lineage>
        <taxon>Bacteria</taxon>
        <taxon>Pseudomonadati</taxon>
        <taxon>Bacteroidota</taxon>
        <taxon>Flavobacteriia</taxon>
        <taxon>Flavobacteriales</taxon>
        <taxon>Flavobacteriaceae</taxon>
        <taxon>Flavobacterium</taxon>
    </lineage>
</organism>
<dbReference type="InterPro" id="IPR003959">
    <property type="entry name" value="ATPase_AAA_core"/>
</dbReference>
<dbReference type="InterPro" id="IPR004815">
    <property type="entry name" value="Lon_bac/euk-typ"/>
</dbReference>
<dbReference type="PRINTS" id="PR00830">
    <property type="entry name" value="ENDOLAPTASE"/>
</dbReference>
<dbReference type="Proteomes" id="UP001574170">
    <property type="component" value="Unassembled WGS sequence"/>
</dbReference>
<dbReference type="InterPro" id="IPR015947">
    <property type="entry name" value="PUA-like_sf"/>
</dbReference>
<dbReference type="EC" id="3.4.21.53" evidence="9 10"/>
<dbReference type="SUPFAM" id="SSF52540">
    <property type="entry name" value="P-loop containing nucleoside triphosphate hydrolases"/>
    <property type="match status" value="1"/>
</dbReference>
<comment type="subcellular location">
    <subcellularLocation>
        <location evidence="1 9 10">Cytoplasm</location>
    </subcellularLocation>
</comment>
<dbReference type="InterPro" id="IPR027417">
    <property type="entry name" value="P-loop_NTPase"/>
</dbReference>
<reference evidence="15 16" key="1">
    <citation type="submission" date="2024-04" db="EMBL/GenBank/DDBJ databases">
        <title>New Clade of Flavobacterium.</title>
        <authorList>
            <person name="Matos L."/>
            <person name="Proenca D.N."/>
            <person name="Fransisco R.M."/>
            <person name="Chung A.P."/>
            <person name="Maccario L."/>
            <person name="Sorensen S.J."/>
            <person name="Morais P.V."/>
        </authorList>
    </citation>
    <scope>NUCLEOTIDE SEQUENCE [LARGE SCALE GENOMIC DNA]</scope>
    <source>
        <strain evidence="15 16">FBOR7N2.3</strain>
    </source>
</reference>
<feature type="domain" description="Lon N-terminal" evidence="14">
    <location>
        <begin position="44"/>
        <end position="239"/>
    </location>
</feature>
<keyword evidence="3 9" id="KW-0645">Protease</keyword>
<evidence type="ECO:0000256" key="7">
    <source>
        <dbReference type="ARBA" id="ARBA00022840"/>
    </source>
</evidence>
<feature type="domain" description="Lon proteolytic" evidence="13">
    <location>
        <begin position="626"/>
        <end position="807"/>
    </location>
</feature>
<comment type="similarity">
    <text evidence="9 10 11 12">Belongs to the peptidase S16 family.</text>
</comment>
<dbReference type="EMBL" id="JBCFQK010000029">
    <property type="protein sequence ID" value="MFA9195707.1"/>
    <property type="molecule type" value="Genomic_DNA"/>
</dbReference>
<dbReference type="NCBIfam" id="TIGR00763">
    <property type="entry name" value="lon"/>
    <property type="match status" value="1"/>
</dbReference>
<evidence type="ECO:0000256" key="3">
    <source>
        <dbReference type="ARBA" id="ARBA00022670"/>
    </source>
</evidence>
<comment type="subunit">
    <text evidence="9 10">Homohexamer. Organized in a ring with a central cavity.</text>
</comment>
<proteinExistence type="evidence at transcript level"/>
<accession>A0ABV4TS34</accession>
<comment type="induction">
    <text evidence="9">By heat shock.</text>
</comment>
<evidence type="ECO:0000256" key="4">
    <source>
        <dbReference type="ARBA" id="ARBA00022741"/>
    </source>
</evidence>
<keyword evidence="2 9" id="KW-0963">Cytoplasm</keyword>
<evidence type="ECO:0000256" key="12">
    <source>
        <dbReference type="RuleBase" id="RU000591"/>
    </source>
</evidence>
<comment type="caution">
    <text evidence="15">The sequence shown here is derived from an EMBL/GenBank/DDBJ whole genome shotgun (WGS) entry which is preliminary data.</text>
</comment>
<evidence type="ECO:0000259" key="13">
    <source>
        <dbReference type="PROSITE" id="PS51786"/>
    </source>
</evidence>
<evidence type="ECO:0000256" key="10">
    <source>
        <dbReference type="PIRNR" id="PIRNR001174"/>
    </source>
</evidence>
<dbReference type="Gene3D" id="3.40.50.300">
    <property type="entry name" value="P-loop containing nucleotide triphosphate hydrolases"/>
    <property type="match status" value="1"/>
</dbReference>
<feature type="binding site" evidence="9">
    <location>
        <begin position="390"/>
        <end position="397"/>
    </location>
    <ligand>
        <name>ATP</name>
        <dbReference type="ChEBI" id="CHEBI:30616"/>
    </ligand>
</feature>
<evidence type="ECO:0000256" key="5">
    <source>
        <dbReference type="ARBA" id="ARBA00022801"/>
    </source>
</evidence>
<sequence>MSKHKILTIDNLSQQEFDSEAELIPLLTPEDEEEMMKEELPESLPILPLRNMVLFPGVVIPITAGRDKSIKLIDDANAGGKIIGVVAQKDEEIEDPTKEDINSIGTVARILRVLKMPDGTTTVILQGKKRFEIESITTEEPYISALIKDFSEDRPDSDDSEFLAILESIKELAIQIIKVSPNIPSEATFAIKNIESQSFLINFVTSNMNLSVKEKQDLLAINSLKDRALETLKYMNIELQKLELKNDIQSKVRFDLDQQQREYFLHQQMKTIQEELGGSTQEEEMDDMLVKSKEKKWDEKTQAIFEKELTKMRRMNPQAPDFGIQRNYMELLLDLPWNEFSKDNFDLKNAQKILDRDHFGLEEVKKRMIEHLAVLKLRNDMKSPIICLTGPPGVGKTSIGRSVAEALGREYVRISLGGLRDEAEIRGHRKTYIGAMPGRIIQSLKKAGTSNPVFVLDEIDKLSNSNHGDPSSALLEVLDPEQNSAFYDNFVELGYDLSKVMFIATSNNMSAIQPALRDRMEIIKMSGYTIEEKVEIAKQHLFPRQLKEHGLTSKDLTIGKKQLEKIVEGYTRESGVRGLEAKIAQVIRNAAKSVAMEEEYNKKVTDEDIVKVLGVPRLERDKYESNDVAGVVTGLAWTSVGGDILFIESLLSPGKGGMSITGNLGPVMKESATIALEYIKANVDQLGLTSELLSKYNIHLHVPEGATPKDGPSAGIAMLTSLVSLFTQKRVRKNVAMTGEITLRGKVLPVGGIKEKILAAKRANIKEIILCHENKSDVDEIKPEYLNGVTFHYVKEMSEVLAIAITDQKAKNAKKL</sequence>
<dbReference type="CDD" id="cd19500">
    <property type="entry name" value="RecA-like_Lon"/>
    <property type="match status" value="1"/>
</dbReference>
<evidence type="ECO:0000313" key="15">
    <source>
        <dbReference type="EMBL" id="MFA9195707.1"/>
    </source>
</evidence>
<dbReference type="Gene3D" id="1.10.8.60">
    <property type="match status" value="1"/>
</dbReference>
<dbReference type="InterPro" id="IPR003111">
    <property type="entry name" value="Lon_prtase_N"/>
</dbReference>
<dbReference type="GO" id="GO:0004252">
    <property type="term" value="F:serine-type endopeptidase activity"/>
    <property type="evidence" value="ECO:0007669"/>
    <property type="project" value="UniProtKB-EC"/>
</dbReference>
<evidence type="ECO:0000256" key="6">
    <source>
        <dbReference type="ARBA" id="ARBA00022825"/>
    </source>
</evidence>
<dbReference type="Gene3D" id="3.30.230.10">
    <property type="match status" value="1"/>
</dbReference>
<comment type="function">
    <text evidence="9">ATP-dependent serine protease that mediates the selective degradation of mutant and abnormal proteins as well as certain short-lived regulatory proteins. Required for cellular homeostasis and for survival from DNA damage and developmental changes induced by stress. Degrades polypeptides processively to yield small peptide fragments that are 5 to 10 amino acids long. Binds to DNA in a double-stranded, site-specific manner.</text>
</comment>
<protein>
    <recommendedName>
        <fullName evidence="9 10">Lon protease</fullName>
        <ecNumber evidence="9 10">3.4.21.53</ecNumber>
    </recommendedName>
    <alternativeName>
        <fullName evidence="9">ATP-dependent protease La</fullName>
    </alternativeName>
</protein>
<dbReference type="PIRSF" id="PIRSF001174">
    <property type="entry name" value="Lon_proteas"/>
    <property type="match status" value="1"/>
</dbReference>
<gene>
    <name evidence="9 15" type="primary">lon</name>
    <name evidence="15" type="ORF">AAGV33_14945</name>
</gene>
<keyword evidence="7 9" id="KW-0067">ATP-binding</keyword>
<dbReference type="InterPro" id="IPR003593">
    <property type="entry name" value="AAA+_ATPase"/>
</dbReference>
<dbReference type="Gene3D" id="2.30.130.40">
    <property type="entry name" value="LON domain-like"/>
    <property type="match status" value="1"/>
</dbReference>
<evidence type="ECO:0000256" key="8">
    <source>
        <dbReference type="ARBA" id="ARBA00023016"/>
    </source>
</evidence>
<dbReference type="InterPro" id="IPR027065">
    <property type="entry name" value="Lon_Prtase"/>
</dbReference>
<keyword evidence="16" id="KW-1185">Reference proteome</keyword>
<evidence type="ECO:0000256" key="2">
    <source>
        <dbReference type="ARBA" id="ARBA00022490"/>
    </source>
</evidence>
<feature type="active site" evidence="9 11">
    <location>
        <position position="756"/>
    </location>
</feature>
<dbReference type="InterPro" id="IPR014721">
    <property type="entry name" value="Ribsml_uS5_D2-typ_fold_subgr"/>
</dbReference>
<dbReference type="SMART" id="SM00382">
    <property type="entry name" value="AAA"/>
    <property type="match status" value="1"/>
</dbReference>
<dbReference type="Gene3D" id="1.20.58.1480">
    <property type="match status" value="1"/>
</dbReference>
<evidence type="ECO:0000256" key="11">
    <source>
        <dbReference type="PROSITE-ProRule" id="PRU01122"/>
    </source>
</evidence>
<dbReference type="PANTHER" id="PTHR10046">
    <property type="entry name" value="ATP DEPENDENT LON PROTEASE FAMILY MEMBER"/>
    <property type="match status" value="1"/>
</dbReference>
<dbReference type="InterPro" id="IPR054594">
    <property type="entry name" value="Lon_lid"/>
</dbReference>
<evidence type="ECO:0000259" key="14">
    <source>
        <dbReference type="PROSITE" id="PS51787"/>
    </source>
</evidence>
<comment type="catalytic activity">
    <reaction evidence="9 10 11">
        <text>Hydrolysis of proteins in presence of ATP.</text>
        <dbReference type="EC" id="3.4.21.53"/>
    </reaction>
</comment>
<dbReference type="Pfam" id="PF05362">
    <property type="entry name" value="Lon_C"/>
    <property type="match status" value="1"/>
</dbReference>
<evidence type="ECO:0000313" key="16">
    <source>
        <dbReference type="Proteomes" id="UP001574170"/>
    </source>
</evidence>
<dbReference type="HAMAP" id="MF_01973">
    <property type="entry name" value="lon_bact"/>
    <property type="match status" value="1"/>
</dbReference>
<dbReference type="RefSeq" id="WP_373393063.1">
    <property type="nucleotide sequence ID" value="NZ_JBCFQJ010000030.1"/>
</dbReference>
<evidence type="ECO:0000256" key="9">
    <source>
        <dbReference type="HAMAP-Rule" id="MF_01973"/>
    </source>
</evidence>
<dbReference type="PROSITE" id="PS51786">
    <property type="entry name" value="LON_PROTEOLYTIC"/>
    <property type="match status" value="1"/>
</dbReference>